<dbReference type="CDD" id="cd06223">
    <property type="entry name" value="PRTases_typeI"/>
    <property type="match status" value="1"/>
</dbReference>
<dbReference type="AlphaFoldDB" id="A0AAD3RV41"/>
<reference evidence="4" key="1">
    <citation type="journal article" date="2014" name="Int. J. Syst. Evol. Microbiol.">
        <title>Complete genome sequence of Corynebacterium casei LMG S-19264T (=DSM 44701T), isolated from a smear-ripened cheese.</title>
        <authorList>
            <consortium name="US DOE Joint Genome Institute (JGI-PGF)"/>
            <person name="Walter F."/>
            <person name="Albersmeier A."/>
            <person name="Kalinowski J."/>
            <person name="Ruckert C."/>
        </authorList>
    </citation>
    <scope>NUCLEOTIDE SEQUENCE</scope>
    <source>
        <strain evidence="4">VKM B-2222</strain>
    </source>
</reference>
<dbReference type="Proteomes" id="UP001143349">
    <property type="component" value="Unassembled WGS sequence"/>
</dbReference>
<comment type="caution">
    <text evidence="4">The sequence shown here is derived from an EMBL/GenBank/DDBJ whole genome shotgun (WGS) entry which is preliminary data.</text>
</comment>
<comment type="similarity">
    <text evidence="1">Belongs to the ComF/GntX family.</text>
</comment>
<dbReference type="InterPro" id="IPR000836">
    <property type="entry name" value="PRTase_dom"/>
</dbReference>
<proteinExistence type="inferred from homology"/>
<sequence>MGLEPSCGTPVTEEGGLCALCWREADFIHGTCCTCCGAPLPDSGDADTEAGDLLSCDECLITPRPWQSGRAALVYRGTGRKLALMLKHGDRLDLAPALGRWLARTAEPLVQPGMVVVPVPVPLRRLLRRKYNQAEILARPVARAYGLDFLPGALRRLRHTPMQDHRSVTDRYANQKDAITAPTRIAQRLQGRPVLLVDDVMASGATLCAAATALNAAGAGPLSILVLARAVKDA</sequence>
<dbReference type="InterPro" id="IPR051910">
    <property type="entry name" value="ComF/GntX_DNA_util-trans"/>
</dbReference>
<dbReference type="InterPro" id="IPR029057">
    <property type="entry name" value="PRTase-like"/>
</dbReference>
<evidence type="ECO:0000256" key="1">
    <source>
        <dbReference type="ARBA" id="ARBA00008007"/>
    </source>
</evidence>
<dbReference type="SUPFAM" id="SSF53271">
    <property type="entry name" value="PRTase-like"/>
    <property type="match status" value="1"/>
</dbReference>
<feature type="domain" description="Phosphoribosyltransferase" evidence="2">
    <location>
        <begin position="149"/>
        <end position="228"/>
    </location>
</feature>
<evidence type="ECO:0000259" key="3">
    <source>
        <dbReference type="Pfam" id="PF18912"/>
    </source>
</evidence>
<organism evidence="4 5">
    <name type="scientific">Paracoccus kondratievae</name>
    <dbReference type="NCBI Taxonomy" id="135740"/>
    <lineage>
        <taxon>Bacteria</taxon>
        <taxon>Pseudomonadati</taxon>
        <taxon>Pseudomonadota</taxon>
        <taxon>Alphaproteobacteria</taxon>
        <taxon>Rhodobacterales</taxon>
        <taxon>Paracoccaceae</taxon>
        <taxon>Paracoccus</taxon>
    </lineage>
</organism>
<keyword evidence="5" id="KW-1185">Reference proteome</keyword>
<evidence type="ECO:0000259" key="2">
    <source>
        <dbReference type="Pfam" id="PF00156"/>
    </source>
</evidence>
<evidence type="ECO:0000313" key="4">
    <source>
        <dbReference type="EMBL" id="GLK65522.1"/>
    </source>
</evidence>
<dbReference type="EMBL" id="BSFH01000091">
    <property type="protein sequence ID" value="GLK65522.1"/>
    <property type="molecule type" value="Genomic_DNA"/>
</dbReference>
<dbReference type="PANTHER" id="PTHR47505">
    <property type="entry name" value="DNA UTILIZATION PROTEIN YHGH"/>
    <property type="match status" value="1"/>
</dbReference>
<protein>
    <submittedName>
        <fullName evidence="4">Amidophosphoribosyltransferase</fullName>
    </submittedName>
</protein>
<feature type="domain" description="Double zinc ribbon" evidence="3">
    <location>
        <begin position="5"/>
        <end position="60"/>
    </location>
</feature>
<dbReference type="RefSeq" id="WP_271180126.1">
    <property type="nucleotide sequence ID" value="NZ_BSFH01000091.1"/>
</dbReference>
<accession>A0AAD3RV41</accession>
<dbReference type="InterPro" id="IPR044005">
    <property type="entry name" value="DZR_2"/>
</dbReference>
<dbReference type="PANTHER" id="PTHR47505:SF1">
    <property type="entry name" value="DNA UTILIZATION PROTEIN YHGH"/>
    <property type="match status" value="1"/>
</dbReference>
<dbReference type="Pfam" id="PF00156">
    <property type="entry name" value="Pribosyltran"/>
    <property type="match status" value="1"/>
</dbReference>
<name>A0AAD3RV41_9RHOB</name>
<gene>
    <name evidence="4" type="primary">comF</name>
    <name evidence="4" type="ORF">GCM10017635_29990</name>
</gene>
<evidence type="ECO:0000313" key="5">
    <source>
        <dbReference type="Proteomes" id="UP001143349"/>
    </source>
</evidence>
<dbReference type="Pfam" id="PF18912">
    <property type="entry name" value="DZR_2"/>
    <property type="match status" value="1"/>
</dbReference>
<dbReference type="Gene3D" id="3.40.50.2020">
    <property type="match status" value="1"/>
</dbReference>
<reference evidence="4" key="2">
    <citation type="submission" date="2023-01" db="EMBL/GenBank/DDBJ databases">
        <authorList>
            <person name="Sun Q."/>
            <person name="Evtushenko L."/>
        </authorList>
    </citation>
    <scope>NUCLEOTIDE SEQUENCE</scope>
    <source>
        <strain evidence="4">VKM B-2222</strain>
    </source>
</reference>